<comment type="caution">
    <text evidence="1">The sequence shown here is derived from an EMBL/GenBank/DDBJ whole genome shotgun (WGS) entry which is preliminary data.</text>
</comment>
<sequence>MHHPARIQPQISPWLEIYPAHGVIKIFDAFLDDRHFVLDTAE</sequence>
<organism evidence="1 2">
    <name type="scientific">Cupriavidus numazuensis</name>
    <dbReference type="NCBI Taxonomy" id="221992"/>
    <lineage>
        <taxon>Bacteria</taxon>
        <taxon>Pseudomonadati</taxon>
        <taxon>Pseudomonadota</taxon>
        <taxon>Betaproteobacteria</taxon>
        <taxon>Burkholderiales</taxon>
        <taxon>Burkholderiaceae</taxon>
        <taxon>Cupriavidus</taxon>
    </lineage>
</organism>
<proteinExistence type="predicted"/>
<evidence type="ECO:0008006" key="3">
    <source>
        <dbReference type="Google" id="ProtNLM"/>
    </source>
</evidence>
<evidence type="ECO:0000313" key="1">
    <source>
        <dbReference type="EMBL" id="CAG2161342.1"/>
    </source>
</evidence>
<evidence type="ECO:0000313" key="2">
    <source>
        <dbReference type="Proteomes" id="UP000672657"/>
    </source>
</evidence>
<dbReference type="Proteomes" id="UP000672657">
    <property type="component" value="Unassembled WGS sequence"/>
</dbReference>
<gene>
    <name evidence="1" type="ORF">LMG26411_08170</name>
</gene>
<accession>A0ABN7QCK3</accession>
<dbReference type="EMBL" id="CAJPVI010000130">
    <property type="protein sequence ID" value="CAG2161342.1"/>
    <property type="molecule type" value="Genomic_DNA"/>
</dbReference>
<name>A0ABN7QCK3_9BURK</name>
<reference evidence="1 2" key="1">
    <citation type="submission" date="2021-03" db="EMBL/GenBank/DDBJ databases">
        <authorList>
            <person name="Peeters C."/>
        </authorList>
    </citation>
    <scope>NUCLEOTIDE SEQUENCE [LARGE SCALE GENOMIC DNA]</scope>
    <source>
        <strain evidence="1 2">LMG 26411</strain>
    </source>
</reference>
<protein>
    <recommendedName>
        <fullName evidence="3">MBL fold metallo-hydrolase</fullName>
    </recommendedName>
</protein>
<keyword evidence="2" id="KW-1185">Reference proteome</keyword>